<dbReference type="EMBL" id="FWXJ01000005">
    <property type="protein sequence ID" value="SMC47225.1"/>
    <property type="molecule type" value="Genomic_DNA"/>
</dbReference>
<name>A0A1W1ZFB3_9BURK</name>
<dbReference type="Proteomes" id="UP000192708">
    <property type="component" value="Unassembled WGS sequence"/>
</dbReference>
<dbReference type="PANTHER" id="PTHR43798">
    <property type="entry name" value="MONOACYLGLYCEROL LIPASE"/>
    <property type="match status" value="1"/>
</dbReference>
<proteinExistence type="predicted"/>
<dbReference type="Gene3D" id="3.40.50.1820">
    <property type="entry name" value="alpha/beta hydrolase"/>
    <property type="match status" value="1"/>
</dbReference>
<dbReference type="OrthoDB" id="9793083at2"/>
<feature type="domain" description="AB hydrolase-1" evidence="1">
    <location>
        <begin position="15"/>
        <end position="238"/>
    </location>
</feature>
<dbReference type="Pfam" id="PF00561">
    <property type="entry name" value="Abhydrolase_1"/>
    <property type="match status" value="1"/>
</dbReference>
<dbReference type="InterPro" id="IPR050266">
    <property type="entry name" value="AB_hydrolase_sf"/>
</dbReference>
<dbReference type="RefSeq" id="WP_084283251.1">
    <property type="nucleotide sequence ID" value="NZ_FWXJ01000005.1"/>
</dbReference>
<sequence>MTITSFQLEGCSNAPVLVIGNSLGANYSMWDDQIEAWKKDFLVLRYNYRGHGDTPAVGAVASTEDLAKDIIELADQLNIQKFHWLGLSLGAMLGLYMAAHYTDRVLSLSAACFRHSQTDESKAQWLTRIATVNEKGVQAIVDGTADRWLTEGYRLANPVDDKKLRQMIATTSNDGYMACGNAVMTYDARPYAAKIQCPTLLISGEFDMGAPTAEVASLTNLIPNSKHVMLPSAHIANVECKREFESLVSNFVKNISA</sequence>
<gene>
    <name evidence="2" type="ORF">SAMN06296008_10591</name>
</gene>
<dbReference type="InterPro" id="IPR000073">
    <property type="entry name" value="AB_hydrolase_1"/>
</dbReference>
<evidence type="ECO:0000313" key="3">
    <source>
        <dbReference type="Proteomes" id="UP000192708"/>
    </source>
</evidence>
<accession>A0A1W1ZFB3</accession>
<keyword evidence="3" id="KW-1185">Reference proteome</keyword>
<evidence type="ECO:0000259" key="1">
    <source>
        <dbReference type="Pfam" id="PF00561"/>
    </source>
</evidence>
<organism evidence="2 3">
    <name type="scientific">Polynucleobacter kasalickyi</name>
    <dbReference type="NCBI Taxonomy" id="1938817"/>
    <lineage>
        <taxon>Bacteria</taxon>
        <taxon>Pseudomonadati</taxon>
        <taxon>Pseudomonadota</taxon>
        <taxon>Betaproteobacteria</taxon>
        <taxon>Burkholderiales</taxon>
        <taxon>Burkholderiaceae</taxon>
        <taxon>Polynucleobacter</taxon>
    </lineage>
</organism>
<dbReference type="SUPFAM" id="SSF53474">
    <property type="entry name" value="alpha/beta-Hydrolases"/>
    <property type="match status" value="1"/>
</dbReference>
<evidence type="ECO:0000313" key="2">
    <source>
        <dbReference type="EMBL" id="SMC47225.1"/>
    </source>
</evidence>
<protein>
    <submittedName>
        <fullName evidence="2">3-oxoadipate enol-lactonase</fullName>
    </submittedName>
</protein>
<dbReference type="STRING" id="1938817.SAMN06296008_10591"/>
<dbReference type="InterPro" id="IPR029058">
    <property type="entry name" value="AB_hydrolase_fold"/>
</dbReference>
<reference evidence="2 3" key="1">
    <citation type="submission" date="2017-04" db="EMBL/GenBank/DDBJ databases">
        <authorList>
            <person name="Afonso C.L."/>
            <person name="Miller P.J."/>
            <person name="Scott M.A."/>
            <person name="Spackman E."/>
            <person name="Goraichik I."/>
            <person name="Dimitrov K.M."/>
            <person name="Suarez D.L."/>
            <person name="Swayne D.E."/>
        </authorList>
    </citation>
    <scope>NUCLEOTIDE SEQUENCE [LARGE SCALE GENOMIC DNA]</scope>
    <source>
        <strain evidence="2 3">VK13</strain>
    </source>
</reference>
<dbReference type="AlphaFoldDB" id="A0A1W1ZFB3"/>